<dbReference type="EMBL" id="DF238840">
    <property type="protein sequence ID" value="GAF25487.1"/>
    <property type="molecule type" value="Genomic_DNA"/>
</dbReference>
<dbReference type="AlphaFoldDB" id="A0A0S6UAL0"/>
<accession>A0A0S6UAL0</accession>
<protein>
    <submittedName>
        <fullName evidence="1">Cytosine/adenosine deaminases</fullName>
    </submittedName>
</protein>
<name>A0A0S6UAL0_NEOTH</name>
<sequence length="69" mass="7231">MGENTITGILLLAVKVIPQGQDCPAQDNDTINHFLHPQEKSCYFSFSIGNGAGGCQGINLFGLLPATGP</sequence>
<organism evidence="1">
    <name type="scientific">Moorella thermoacetica Y72</name>
    <dbReference type="NCBI Taxonomy" id="1325331"/>
    <lineage>
        <taxon>Bacteria</taxon>
        <taxon>Bacillati</taxon>
        <taxon>Bacillota</taxon>
        <taxon>Clostridia</taxon>
        <taxon>Neomoorellales</taxon>
        <taxon>Neomoorellaceae</taxon>
        <taxon>Neomoorella</taxon>
    </lineage>
</organism>
<evidence type="ECO:0000313" key="1">
    <source>
        <dbReference type="EMBL" id="GAF25487.1"/>
    </source>
</evidence>
<dbReference type="Proteomes" id="UP000063718">
    <property type="component" value="Unassembled WGS sequence"/>
</dbReference>
<gene>
    <name evidence="1" type="ORF">MTY_0822</name>
</gene>
<proteinExistence type="predicted"/>
<reference evidence="1" key="1">
    <citation type="journal article" date="2014" name="Gene">
        <title>Genome-guided analysis of transformation efficiency and carbon dioxide assimilation by Moorella thermoacetica Y72.</title>
        <authorList>
            <person name="Tsukahara K."/>
            <person name="Kita A."/>
            <person name="Nakashimada Y."/>
            <person name="Hoshino T."/>
            <person name="Murakami K."/>
        </authorList>
    </citation>
    <scope>NUCLEOTIDE SEQUENCE [LARGE SCALE GENOMIC DNA]</scope>
    <source>
        <strain evidence="1">Y72</strain>
    </source>
</reference>